<keyword evidence="3" id="KW-1185">Reference proteome</keyword>
<dbReference type="Gene3D" id="3.40.50.1820">
    <property type="entry name" value="alpha/beta hydrolase"/>
    <property type="match status" value="1"/>
</dbReference>
<gene>
    <name evidence="2" type="ORF">N4261_04710</name>
</gene>
<dbReference type="InterPro" id="IPR000073">
    <property type="entry name" value="AB_hydrolase_1"/>
</dbReference>
<proteinExistence type="predicted"/>
<dbReference type="PRINTS" id="PR00111">
    <property type="entry name" value="ABHYDROLASE"/>
</dbReference>
<protein>
    <submittedName>
        <fullName evidence="2">Alpha/beta hydrolase</fullName>
    </submittedName>
</protein>
<feature type="domain" description="AB hydrolase-1" evidence="1">
    <location>
        <begin position="57"/>
        <end position="209"/>
    </location>
</feature>
<keyword evidence="2" id="KW-0378">Hydrolase</keyword>
<dbReference type="Pfam" id="PF00561">
    <property type="entry name" value="Abhydrolase_1"/>
    <property type="match status" value="1"/>
</dbReference>
<name>A0ABY6B2D2_9BURK</name>
<evidence type="ECO:0000259" key="1">
    <source>
        <dbReference type="Pfam" id="PF00561"/>
    </source>
</evidence>
<dbReference type="GO" id="GO:0016787">
    <property type="term" value="F:hydrolase activity"/>
    <property type="evidence" value="ECO:0007669"/>
    <property type="project" value="UniProtKB-KW"/>
</dbReference>
<dbReference type="RefSeq" id="WP_261759061.1">
    <property type="nucleotide sequence ID" value="NZ_CP104562.2"/>
</dbReference>
<dbReference type="PANTHER" id="PTHR43329">
    <property type="entry name" value="EPOXIDE HYDROLASE"/>
    <property type="match status" value="1"/>
</dbReference>
<evidence type="ECO:0000313" key="3">
    <source>
        <dbReference type="Proteomes" id="UP001064933"/>
    </source>
</evidence>
<accession>A0ABY6B2D2</accession>
<dbReference type="InterPro" id="IPR029058">
    <property type="entry name" value="AB_hydrolase_fold"/>
</dbReference>
<sequence length="331" mass="36337">MTENARPVVQFLDQPHPGDALFPPQTRRLTVEVESATAAEPAVQIHARVLSHQPGAPALLLLHGHPQTHVIWHRVLPTLADHFTVVMPDLRGYGESSKPVGDADHVRYSKRRMALDMRLLMGALGHDAFHVLAHDRGARVAHRLAADHPEAVRRMVLLDIAPTLAMYEQTTEAFARAYWHWFFLIQPAPLPERLIEADPAAYALDVMGRRHAGLAAFDPRAFAEYQRALALPGTAHGLCEDYRAAAGIDLVHDRQDRDQGARLAMPLRVLWGAQGVVAKCFDPLAEWQRVAGDVSGGTLPCGHYIPEEAPHALLDAALPFLLADRDPAAGG</sequence>
<dbReference type="Proteomes" id="UP001064933">
    <property type="component" value="Chromosome"/>
</dbReference>
<evidence type="ECO:0000313" key="2">
    <source>
        <dbReference type="EMBL" id="UXH79241.1"/>
    </source>
</evidence>
<reference evidence="2" key="1">
    <citation type="submission" date="2022-10" db="EMBL/GenBank/DDBJ databases">
        <title>Characterization and whole genome sequencing of a new Roseateles species, isolated from fresh water.</title>
        <authorList>
            <person name="Guliayeva D.Y."/>
            <person name="Akhremchuk A.E."/>
            <person name="Sikolenko M.A."/>
            <person name="Valentovich L.N."/>
            <person name="Sidarenka A.V."/>
        </authorList>
    </citation>
    <scope>NUCLEOTIDE SEQUENCE</scope>
    <source>
        <strain evidence="2">BIM B-1768</strain>
    </source>
</reference>
<dbReference type="SUPFAM" id="SSF53474">
    <property type="entry name" value="alpha/beta-Hydrolases"/>
    <property type="match status" value="1"/>
</dbReference>
<organism evidence="2 3">
    <name type="scientific">Roseateles amylovorans</name>
    <dbReference type="NCBI Taxonomy" id="2978473"/>
    <lineage>
        <taxon>Bacteria</taxon>
        <taxon>Pseudomonadati</taxon>
        <taxon>Pseudomonadota</taxon>
        <taxon>Betaproteobacteria</taxon>
        <taxon>Burkholderiales</taxon>
        <taxon>Sphaerotilaceae</taxon>
        <taxon>Roseateles</taxon>
    </lineage>
</organism>
<dbReference type="EMBL" id="CP104562">
    <property type="protein sequence ID" value="UXH79241.1"/>
    <property type="molecule type" value="Genomic_DNA"/>
</dbReference>